<dbReference type="InterPro" id="IPR002129">
    <property type="entry name" value="PyrdxlP-dep_de-COase"/>
</dbReference>
<reference evidence="8 9" key="1">
    <citation type="submission" date="2016-10" db="EMBL/GenBank/DDBJ databases">
        <title>Silvanigrella aquatica sp. nov., isolated from a freshwater lake located in the Black Forest, Germany, description of Silvanigrellaceae fam. nov., Silvanigrellales ord. nov., reclassification of the order Bdellovibrionales in the class Oligoflexia, reclassification of the families Bacteriovoracaceae and Halobacteriovoraceae in the new order Bacteriovoracales ord. nov., and reclassification of the family Pseudobacteriovoracaceae in the order Oligoflexiales.</title>
        <authorList>
            <person name="Hahn M.W."/>
            <person name="Schmidt J."/>
            <person name="Koll U."/>
            <person name="Rohde M."/>
            <person name="Verbag S."/>
            <person name="Pitt A."/>
            <person name="Nakai R."/>
            <person name="Naganuma T."/>
            <person name="Lang E."/>
        </authorList>
    </citation>
    <scope>NUCLEOTIDE SEQUENCE [LARGE SCALE GENOMIC DNA]</scope>
    <source>
        <strain evidence="8 9">MWH-Nonnen-W8red</strain>
    </source>
</reference>
<sequence>MNAQIFENYESILSDKYKELQKNSKYMIGYPVNEKFNYSILNKFFELSLNNAGDPFNNSNYKLNTHEFESEVVSFIANLYYKNENFWGYITNGGTEGNLFGLHVGRLCYPDGIVYYSEHSHYSIPKAVSITRSQFESIPVLENGELNYNILEEKIHSHSKKPVIIMANLGTTMTGAIDNLEKIKCILERNRVSKYYIHCDAAFHGLILPFCEMDKPIKLDEIHSISISGHKFIGSPIPCGVFLTHQSIMNDIKNFIEYIKSSDSTLTGSRNAITPLILWCAIQQHSHLKLKHIVEESLEKAKYTRDKMVNNGINAWINQYSPIVVFPRPKDDVIKKWTLAPYNEIAHMITLPHVSYKVIDNFIEDLLL</sequence>
<evidence type="ECO:0000256" key="6">
    <source>
        <dbReference type="PIRSR" id="PIRSR602129-50"/>
    </source>
</evidence>
<dbReference type="GO" id="GO:0016831">
    <property type="term" value="F:carboxy-lyase activity"/>
    <property type="evidence" value="ECO:0007669"/>
    <property type="project" value="UniProtKB-KW"/>
</dbReference>
<evidence type="ECO:0000313" key="9">
    <source>
        <dbReference type="Proteomes" id="UP000184731"/>
    </source>
</evidence>
<keyword evidence="5 7" id="KW-0456">Lyase</keyword>
<dbReference type="InterPro" id="IPR015424">
    <property type="entry name" value="PyrdxlP-dep_Trfase"/>
</dbReference>
<dbReference type="Gene3D" id="3.40.640.10">
    <property type="entry name" value="Type I PLP-dependent aspartate aminotransferase-like (Major domain)"/>
    <property type="match status" value="1"/>
</dbReference>
<evidence type="ECO:0000256" key="5">
    <source>
        <dbReference type="ARBA" id="ARBA00023239"/>
    </source>
</evidence>
<dbReference type="STRING" id="1915309.AXG55_13200"/>
<dbReference type="PANTHER" id="PTHR46101">
    <property type="match status" value="1"/>
</dbReference>
<keyword evidence="4 6" id="KW-0663">Pyridoxal phosphate</keyword>
<dbReference type="AlphaFoldDB" id="A0A1L4D3L7"/>
<evidence type="ECO:0000256" key="1">
    <source>
        <dbReference type="ARBA" id="ARBA00001933"/>
    </source>
</evidence>
<organism evidence="8 9">
    <name type="scientific">Silvanigrella aquatica</name>
    <dbReference type="NCBI Taxonomy" id="1915309"/>
    <lineage>
        <taxon>Bacteria</taxon>
        <taxon>Pseudomonadati</taxon>
        <taxon>Bdellovibrionota</taxon>
        <taxon>Oligoflexia</taxon>
        <taxon>Silvanigrellales</taxon>
        <taxon>Silvanigrellaceae</taxon>
        <taxon>Silvanigrella</taxon>
    </lineage>
</organism>
<keyword evidence="9" id="KW-1185">Reference proteome</keyword>
<evidence type="ECO:0008006" key="10">
    <source>
        <dbReference type="Google" id="ProtNLM"/>
    </source>
</evidence>
<dbReference type="Pfam" id="PF00282">
    <property type="entry name" value="Pyridoxal_deC"/>
    <property type="match status" value="1"/>
</dbReference>
<keyword evidence="3" id="KW-0210">Decarboxylase</keyword>
<dbReference type="GO" id="GO:0030170">
    <property type="term" value="F:pyridoxal phosphate binding"/>
    <property type="evidence" value="ECO:0007669"/>
    <property type="project" value="InterPro"/>
</dbReference>
<gene>
    <name evidence="8" type="ORF">AXG55_13200</name>
</gene>
<evidence type="ECO:0000256" key="3">
    <source>
        <dbReference type="ARBA" id="ARBA00022793"/>
    </source>
</evidence>
<evidence type="ECO:0000256" key="4">
    <source>
        <dbReference type="ARBA" id="ARBA00022898"/>
    </source>
</evidence>
<evidence type="ECO:0000313" key="8">
    <source>
        <dbReference type="EMBL" id="APJ04803.1"/>
    </source>
</evidence>
<evidence type="ECO:0000256" key="7">
    <source>
        <dbReference type="RuleBase" id="RU000382"/>
    </source>
</evidence>
<evidence type="ECO:0000256" key="2">
    <source>
        <dbReference type="ARBA" id="ARBA00009533"/>
    </source>
</evidence>
<comment type="cofactor">
    <cofactor evidence="1 6 7">
        <name>pyridoxal 5'-phosphate</name>
        <dbReference type="ChEBI" id="CHEBI:597326"/>
    </cofactor>
</comment>
<dbReference type="KEGG" id="saqi:AXG55_13200"/>
<accession>A0A1L4D3L7</accession>
<dbReference type="PANTHER" id="PTHR46101:SF2">
    <property type="entry name" value="SERINE DECARBOXYLASE"/>
    <property type="match status" value="1"/>
</dbReference>
<comment type="similarity">
    <text evidence="2 7">Belongs to the group II decarboxylase family.</text>
</comment>
<dbReference type="EMBL" id="CP017834">
    <property type="protein sequence ID" value="APJ04803.1"/>
    <property type="molecule type" value="Genomic_DNA"/>
</dbReference>
<dbReference type="GO" id="GO:0019752">
    <property type="term" value="P:carboxylic acid metabolic process"/>
    <property type="evidence" value="ECO:0007669"/>
    <property type="project" value="InterPro"/>
</dbReference>
<dbReference type="InterPro" id="IPR051151">
    <property type="entry name" value="Group_II_Decarboxylase"/>
</dbReference>
<dbReference type="SUPFAM" id="SSF53383">
    <property type="entry name" value="PLP-dependent transferases"/>
    <property type="match status" value="1"/>
</dbReference>
<dbReference type="RefSeq" id="WP_233231224.1">
    <property type="nucleotide sequence ID" value="NZ_CP017834.1"/>
</dbReference>
<protein>
    <recommendedName>
        <fullName evidence="10">Histidine decarboxylase</fullName>
    </recommendedName>
</protein>
<dbReference type="NCBIfam" id="NF002748">
    <property type="entry name" value="PRK02769.1"/>
    <property type="match status" value="1"/>
</dbReference>
<name>A0A1L4D3L7_9BACT</name>
<feature type="modified residue" description="N6-(pyridoxal phosphate)lysine" evidence="6">
    <location>
        <position position="231"/>
    </location>
</feature>
<dbReference type="InterPro" id="IPR015421">
    <property type="entry name" value="PyrdxlP-dep_Trfase_major"/>
</dbReference>
<proteinExistence type="inferred from homology"/>
<dbReference type="Proteomes" id="UP000184731">
    <property type="component" value="Chromosome"/>
</dbReference>